<dbReference type="Proteomes" id="UP000294562">
    <property type="component" value="Unassembled WGS sequence"/>
</dbReference>
<proteinExistence type="predicted"/>
<keyword evidence="2" id="KW-1185">Reference proteome</keyword>
<accession>A0A4R6AR15</accession>
<organism evidence="1 2">
    <name type="scientific">Meridianimarinicoccus aquatilis</name>
    <dbReference type="NCBI Taxonomy" id="2552766"/>
    <lineage>
        <taxon>Bacteria</taxon>
        <taxon>Pseudomonadati</taxon>
        <taxon>Pseudomonadota</taxon>
        <taxon>Alphaproteobacteria</taxon>
        <taxon>Rhodobacterales</taxon>
        <taxon>Paracoccaceae</taxon>
        <taxon>Meridianimarinicoccus</taxon>
    </lineage>
</organism>
<dbReference type="AlphaFoldDB" id="A0A4R6AR15"/>
<sequence>MPLSSSLIILAKNIGMEFTVVGRALAHRISIVNWPTSIIGFQSKYAAMPNLESNFVSPRQRAGSNRHSPYAVY</sequence>
<name>A0A4R6AR15_9RHOB</name>
<dbReference type="EMBL" id="SMZO01000033">
    <property type="protein sequence ID" value="TDL86337.1"/>
    <property type="molecule type" value="Genomic_DNA"/>
</dbReference>
<reference evidence="1 2" key="1">
    <citation type="submission" date="2019-03" db="EMBL/GenBank/DDBJ databases">
        <title>Rhodobacteraceae bacterium SM1902, a new member of the family Rhodobacteraceae isolated from Yantai.</title>
        <authorList>
            <person name="Sun Y."/>
        </authorList>
    </citation>
    <scope>NUCLEOTIDE SEQUENCE [LARGE SCALE GENOMIC DNA]</scope>
    <source>
        <strain evidence="1 2">SM1902</strain>
    </source>
</reference>
<dbReference type="RefSeq" id="WP_133343484.1">
    <property type="nucleotide sequence ID" value="NZ_SMZO01000033.1"/>
</dbReference>
<evidence type="ECO:0000313" key="2">
    <source>
        <dbReference type="Proteomes" id="UP000294562"/>
    </source>
</evidence>
<comment type="caution">
    <text evidence="1">The sequence shown here is derived from an EMBL/GenBank/DDBJ whole genome shotgun (WGS) entry which is preliminary data.</text>
</comment>
<evidence type="ECO:0000313" key="1">
    <source>
        <dbReference type="EMBL" id="TDL86337.1"/>
    </source>
</evidence>
<gene>
    <name evidence="1" type="ORF">E2L05_13760</name>
</gene>
<protein>
    <submittedName>
        <fullName evidence="1">Uncharacterized protein</fullName>
    </submittedName>
</protein>